<evidence type="ECO:0008006" key="3">
    <source>
        <dbReference type="Google" id="ProtNLM"/>
    </source>
</evidence>
<reference evidence="1 2" key="1">
    <citation type="submission" date="2019-03" db="EMBL/GenBank/DDBJ databases">
        <title>Genomic Encyclopedia of Type Strains, Phase IV (KMG-IV): sequencing the most valuable type-strain genomes for metagenomic binning, comparative biology and taxonomic classification.</title>
        <authorList>
            <person name="Goeker M."/>
        </authorList>
    </citation>
    <scope>NUCLEOTIDE SEQUENCE [LARGE SCALE GENOMIC DNA]</scope>
    <source>
        <strain evidence="1 2">DSM 18401</strain>
    </source>
</reference>
<dbReference type="Proteomes" id="UP000295351">
    <property type="component" value="Unassembled WGS sequence"/>
</dbReference>
<gene>
    <name evidence="1" type="ORF">EV665_102581</name>
</gene>
<comment type="caution">
    <text evidence="1">The sequence shown here is derived from an EMBL/GenBank/DDBJ whole genome shotgun (WGS) entry which is preliminary data.</text>
</comment>
<evidence type="ECO:0000313" key="1">
    <source>
        <dbReference type="EMBL" id="TCN48052.1"/>
    </source>
</evidence>
<keyword evidence="2" id="KW-1185">Reference proteome</keyword>
<proteinExistence type="predicted"/>
<dbReference type="EMBL" id="SLVX01000002">
    <property type="protein sequence ID" value="TCN48052.1"/>
    <property type="molecule type" value="Genomic_DNA"/>
</dbReference>
<dbReference type="AlphaFoldDB" id="A0A4R2D520"/>
<dbReference type="RefSeq" id="WP_133033392.1">
    <property type="nucleotide sequence ID" value="NZ_BAABEI010000012.1"/>
</dbReference>
<evidence type="ECO:0000313" key="2">
    <source>
        <dbReference type="Proteomes" id="UP000295351"/>
    </source>
</evidence>
<accession>A0A4R2D520</accession>
<sequence length="63" mass="6809">MKLTKPQAELLRDVANGGNAVDTYPPARKLVELGLCTREVVGLSDRLILTDAGRAALEKETET</sequence>
<name>A0A4R2D520_SHIGR</name>
<protein>
    <recommendedName>
        <fullName evidence="3">LexA DNA binding domain-containing protein</fullName>
    </recommendedName>
</protein>
<organism evidence="1 2">
    <name type="scientific">Shinella granuli</name>
    <dbReference type="NCBI Taxonomy" id="323621"/>
    <lineage>
        <taxon>Bacteria</taxon>
        <taxon>Pseudomonadati</taxon>
        <taxon>Pseudomonadota</taxon>
        <taxon>Alphaproteobacteria</taxon>
        <taxon>Hyphomicrobiales</taxon>
        <taxon>Rhizobiaceae</taxon>
        <taxon>Shinella</taxon>
    </lineage>
</organism>